<evidence type="ECO:0000313" key="1">
    <source>
        <dbReference type="EMBL" id="CAK5082178.1"/>
    </source>
</evidence>
<evidence type="ECO:0000313" key="2">
    <source>
        <dbReference type="Proteomes" id="UP001497535"/>
    </source>
</evidence>
<name>A0ACB0ZVC6_MELEN</name>
<dbReference type="EMBL" id="CAVMJV010000046">
    <property type="protein sequence ID" value="CAK5082178.1"/>
    <property type="molecule type" value="Genomic_DNA"/>
</dbReference>
<accession>A0ACB0ZVC6</accession>
<sequence>MRDRAGQQRRRSQSPLRSGFEIVEQVRVSPKSLLFDHQGGYDMFVLANDSNKVRYAFKLMSTDNEHFKFSPITGFLAGRSAARIHVLREVTLTLVI</sequence>
<comment type="caution">
    <text evidence="1">The sequence shown here is derived from an EMBL/GenBank/DDBJ whole genome shotgun (WGS) entry which is preliminary data.</text>
</comment>
<organism evidence="1 2">
    <name type="scientific">Meloidogyne enterolobii</name>
    <name type="common">Root-knot nematode worm</name>
    <name type="synonym">Meloidogyne mayaguensis</name>
    <dbReference type="NCBI Taxonomy" id="390850"/>
    <lineage>
        <taxon>Eukaryota</taxon>
        <taxon>Metazoa</taxon>
        <taxon>Ecdysozoa</taxon>
        <taxon>Nematoda</taxon>
        <taxon>Chromadorea</taxon>
        <taxon>Rhabditida</taxon>
        <taxon>Tylenchina</taxon>
        <taxon>Tylenchomorpha</taxon>
        <taxon>Tylenchoidea</taxon>
        <taxon>Meloidogynidae</taxon>
        <taxon>Meloidogyninae</taxon>
        <taxon>Meloidogyne</taxon>
    </lineage>
</organism>
<dbReference type="Proteomes" id="UP001497535">
    <property type="component" value="Unassembled WGS sequence"/>
</dbReference>
<gene>
    <name evidence="1" type="ORF">MENTE1834_LOCUS29435</name>
</gene>
<protein>
    <submittedName>
        <fullName evidence="1">Uncharacterized protein</fullName>
    </submittedName>
</protein>
<proteinExistence type="predicted"/>
<keyword evidence="2" id="KW-1185">Reference proteome</keyword>
<reference evidence="1" key="1">
    <citation type="submission" date="2023-11" db="EMBL/GenBank/DDBJ databases">
        <authorList>
            <person name="Poullet M."/>
        </authorList>
    </citation>
    <scope>NUCLEOTIDE SEQUENCE</scope>
    <source>
        <strain evidence="1">E1834</strain>
    </source>
</reference>